<evidence type="ECO:0000313" key="1">
    <source>
        <dbReference type="EMBL" id="OGE84329.1"/>
    </source>
</evidence>
<evidence type="ECO:0000313" key="2">
    <source>
        <dbReference type="Proteomes" id="UP000176339"/>
    </source>
</evidence>
<protein>
    <recommendedName>
        <fullName evidence="3">AAA+ ATPase domain-containing protein</fullName>
    </recommendedName>
</protein>
<dbReference type="InterPro" id="IPR050238">
    <property type="entry name" value="DNA_Rep/Repair_Clamp_Loader"/>
</dbReference>
<dbReference type="AlphaFoldDB" id="A0A1F5P317"/>
<accession>A0A1F5P317</accession>
<dbReference type="Proteomes" id="UP000176339">
    <property type="component" value="Unassembled WGS sequence"/>
</dbReference>
<reference evidence="1 2" key="1">
    <citation type="journal article" date="2016" name="Nat. Commun.">
        <title>Thousands of microbial genomes shed light on interconnected biogeochemical processes in an aquifer system.</title>
        <authorList>
            <person name="Anantharaman K."/>
            <person name="Brown C.T."/>
            <person name="Hug L.A."/>
            <person name="Sharon I."/>
            <person name="Castelle C.J."/>
            <person name="Probst A.J."/>
            <person name="Thomas B.C."/>
            <person name="Singh A."/>
            <person name="Wilkins M.J."/>
            <person name="Karaoz U."/>
            <person name="Brodie E.L."/>
            <person name="Williams K.H."/>
            <person name="Hubbard S.S."/>
            <person name="Banfield J.F."/>
        </authorList>
    </citation>
    <scope>NUCLEOTIDE SEQUENCE [LARGE SCALE GENOMIC DNA]</scope>
</reference>
<dbReference type="Pfam" id="PF13177">
    <property type="entry name" value="DNA_pol3_delta2"/>
    <property type="match status" value="1"/>
</dbReference>
<sequence length="271" mass="30365">MTLPKTIGHEKQKRYFEQARDAGRLAHAYAFVGEPGIGKTSFALELAREIFGAEPTLDTFLLGESEPMRVEDARNLQNLLALTPAGKSKVAILNADTLDAEAASALLKTLEEPPARSVLILVVSNFYKVLPTIASRVQKIVFGRVSDEQISAILDQYDLDTSRKQEILSLADGRIGLAKRLTTDETFFVSMKSFAEYFETLKSLERFKRLQTSARLAELETDQLHDFVRFGMRKFAIEPFARPQLGQKLVDAWRDLGANVNVRLALDNLFL</sequence>
<evidence type="ECO:0008006" key="3">
    <source>
        <dbReference type="Google" id="ProtNLM"/>
    </source>
</evidence>
<dbReference type="SUPFAM" id="SSF52540">
    <property type="entry name" value="P-loop containing nucleoside triphosphate hydrolases"/>
    <property type="match status" value="1"/>
</dbReference>
<proteinExistence type="predicted"/>
<dbReference type="InterPro" id="IPR027417">
    <property type="entry name" value="P-loop_NTPase"/>
</dbReference>
<dbReference type="GO" id="GO:0006261">
    <property type="term" value="P:DNA-templated DNA replication"/>
    <property type="evidence" value="ECO:0007669"/>
    <property type="project" value="TreeGrafter"/>
</dbReference>
<dbReference type="PANTHER" id="PTHR11669">
    <property type="entry name" value="REPLICATION FACTOR C / DNA POLYMERASE III GAMMA-TAU SUBUNIT"/>
    <property type="match status" value="1"/>
</dbReference>
<organism evidence="1 2">
    <name type="scientific">Candidatus Doudnabacteria bacterium RIFCSPHIGHO2_01_FULL_49_9</name>
    <dbReference type="NCBI Taxonomy" id="1817827"/>
    <lineage>
        <taxon>Bacteria</taxon>
        <taxon>Candidatus Doudnaibacteriota</taxon>
    </lineage>
</organism>
<dbReference type="EMBL" id="MFEN01000017">
    <property type="protein sequence ID" value="OGE84329.1"/>
    <property type="molecule type" value="Genomic_DNA"/>
</dbReference>
<dbReference type="PANTHER" id="PTHR11669:SF8">
    <property type="entry name" value="DNA POLYMERASE III SUBUNIT DELTA"/>
    <property type="match status" value="1"/>
</dbReference>
<name>A0A1F5P317_9BACT</name>
<gene>
    <name evidence="1" type="ORF">A2846_03790</name>
</gene>
<comment type="caution">
    <text evidence="1">The sequence shown here is derived from an EMBL/GenBank/DDBJ whole genome shotgun (WGS) entry which is preliminary data.</text>
</comment>
<dbReference type="Gene3D" id="3.40.50.300">
    <property type="entry name" value="P-loop containing nucleotide triphosphate hydrolases"/>
    <property type="match status" value="1"/>
</dbReference>